<dbReference type="SMART" id="SM00316">
    <property type="entry name" value="S1"/>
    <property type="match status" value="2"/>
</dbReference>
<dbReference type="Proteomes" id="UP001642484">
    <property type="component" value="Unassembled WGS sequence"/>
</dbReference>
<dbReference type="InterPro" id="IPR003029">
    <property type="entry name" value="S1_domain"/>
</dbReference>
<dbReference type="InterPro" id="IPR012340">
    <property type="entry name" value="NA-bd_OB-fold"/>
</dbReference>
<evidence type="ECO:0000313" key="3">
    <source>
        <dbReference type="Proteomes" id="UP001642484"/>
    </source>
</evidence>
<name>A0ABP0I415_9DINO</name>
<evidence type="ECO:0000259" key="1">
    <source>
        <dbReference type="PROSITE" id="PS50126"/>
    </source>
</evidence>
<dbReference type="Gene3D" id="2.40.50.140">
    <property type="entry name" value="Nucleic acid-binding proteins"/>
    <property type="match status" value="2"/>
</dbReference>
<protein>
    <recommendedName>
        <fullName evidence="1">S1 motif domain-containing protein</fullName>
    </recommendedName>
</protein>
<feature type="domain" description="S1 motif" evidence="1">
    <location>
        <begin position="167"/>
        <end position="239"/>
    </location>
</feature>
<dbReference type="SUPFAM" id="SSF50249">
    <property type="entry name" value="Nucleic acid-binding proteins"/>
    <property type="match status" value="1"/>
</dbReference>
<organism evidence="2 3">
    <name type="scientific">Durusdinium trenchii</name>
    <dbReference type="NCBI Taxonomy" id="1381693"/>
    <lineage>
        <taxon>Eukaryota</taxon>
        <taxon>Sar</taxon>
        <taxon>Alveolata</taxon>
        <taxon>Dinophyceae</taxon>
        <taxon>Suessiales</taxon>
        <taxon>Symbiodiniaceae</taxon>
        <taxon>Durusdinium</taxon>
    </lineage>
</organism>
<proteinExistence type="predicted"/>
<dbReference type="EMBL" id="CAXAMN010001891">
    <property type="protein sequence ID" value="CAK8996737.1"/>
    <property type="molecule type" value="Genomic_DNA"/>
</dbReference>
<reference evidence="2 3" key="1">
    <citation type="submission" date="2024-02" db="EMBL/GenBank/DDBJ databases">
        <authorList>
            <person name="Chen Y."/>
            <person name="Shah S."/>
            <person name="Dougan E. K."/>
            <person name="Thang M."/>
            <person name="Chan C."/>
        </authorList>
    </citation>
    <scope>NUCLEOTIDE SEQUENCE [LARGE SCALE GENOMIC DNA]</scope>
</reference>
<comment type="caution">
    <text evidence="2">The sequence shown here is derived from an EMBL/GenBank/DDBJ whole genome shotgun (WGS) entry which is preliminary data.</text>
</comment>
<accession>A0ABP0I415</accession>
<feature type="domain" description="S1 motif" evidence="1">
    <location>
        <begin position="61"/>
        <end position="151"/>
    </location>
</feature>
<sequence length="239" mass="26191">MALQQRAGRRRRAVTLLGILGVLVTPGWLGFTPTLRLRTPCVRRWAGSEAVEALPESGKAEDLVLGKGYLANVTKVIDHDVSCKQENDTDVVKQGAKLDLGLDKPGWVPISKLDKPGGGFIKKVSEVVKVGDQIRVMIRKVKDREVEVTMKAVPEFDKRPLKEFKEGDVLSGKVMASAKGEGRFVGSGWVLVDVDAIVPAFLPEKGLKGAAPESYQKGQEVKVKVEKLTRHEMKVILED</sequence>
<dbReference type="Pfam" id="PF00575">
    <property type="entry name" value="S1"/>
    <property type="match status" value="2"/>
</dbReference>
<gene>
    <name evidence="2" type="ORF">CCMP2556_LOCUS4577</name>
</gene>
<keyword evidence="3" id="KW-1185">Reference proteome</keyword>
<evidence type="ECO:0000313" key="2">
    <source>
        <dbReference type="EMBL" id="CAK8996737.1"/>
    </source>
</evidence>
<dbReference type="PROSITE" id="PS50126">
    <property type="entry name" value="S1"/>
    <property type="match status" value="2"/>
</dbReference>